<evidence type="ECO:0000313" key="1">
    <source>
        <dbReference type="EMBL" id="KAG7356958.1"/>
    </source>
</evidence>
<sequence>MGESAHKNMGAFESAHKFLGCVVDEQQYESSTKSTSSKEQQYGCSILLLSKSLFTMRKGKLRPGVGCKATILTKFIHPKQNNIDASHRSTVVLLSNEKKTVGRKSQECYTFRFVDGNNSDIFYAVKTHFKIIEEGRNEDFFDSVSVGEIRVEAQSKKFKEPKMKWRKSKAKRILYNALLEGIIPVDDKNFQQMSLEDVYSIDPELALYDYSKLKNRLNRLRNKILEFDRRADDDLIAFNNYKKNHKPSLFSHKGFIQWQGSSAQEHLWDDLEDYVKDPSMKPMELWKSRPEYMNEFPLDAFRDKIKQEIRTAKYLHTVAIPVNDAHILRKHSDNTCLLTYPSTDYVFANNREEIASAQDDCLTDALDDELWTIHQNKTPDVSNPVPKTKNLLLVFPEIVIIEWEDVVNRSLVNDENEFPGLSLTVSETHPNASGRSVGHFVYWKIGRSDIRMAKKGPVQQMRKNRLGFQFGFAAKIPSSVVSQCPGLLGQRQRHHPPCLTVKSQVSSSKCRQDLVVLSCYHTVLVVGIQSGDLNCSCGFHDICGDQVKENSLLRFEKRVVEIDKSEYVWHGVAFLVLDGGIACCVGRLAPIYDKTLDHLDGRLAQVTLLFSDSSCPEKIEYSRSNNGVCLATLVDTTIPGDRAPDSLLLSIEGNYGTSEDQN</sequence>
<keyword evidence="2" id="KW-1185">Reference proteome</keyword>
<reference evidence="1" key="1">
    <citation type="journal article" date="2021" name="Sci. Rep.">
        <title>Diploid genomic architecture of Nitzschia inconspicua, an elite biomass production diatom.</title>
        <authorList>
            <person name="Oliver A."/>
            <person name="Podell S."/>
            <person name="Pinowska A."/>
            <person name="Traller J.C."/>
            <person name="Smith S.R."/>
            <person name="McClure R."/>
            <person name="Beliaev A."/>
            <person name="Bohutskyi P."/>
            <person name="Hill E.A."/>
            <person name="Rabines A."/>
            <person name="Zheng H."/>
            <person name="Allen L.Z."/>
            <person name="Kuo A."/>
            <person name="Grigoriev I.V."/>
            <person name="Allen A.E."/>
            <person name="Hazlebeck D."/>
            <person name="Allen E.E."/>
        </authorList>
    </citation>
    <scope>NUCLEOTIDE SEQUENCE</scope>
    <source>
        <strain evidence="1">Hildebrandi</strain>
    </source>
</reference>
<reference evidence="1" key="2">
    <citation type="submission" date="2021-04" db="EMBL/GenBank/DDBJ databases">
        <authorList>
            <person name="Podell S."/>
        </authorList>
    </citation>
    <scope>NUCLEOTIDE SEQUENCE</scope>
    <source>
        <strain evidence="1">Hildebrandi</strain>
    </source>
</reference>
<name>A0A9K3L8W7_9STRA</name>
<evidence type="ECO:0000313" key="2">
    <source>
        <dbReference type="Proteomes" id="UP000693970"/>
    </source>
</evidence>
<dbReference type="EMBL" id="JAGRRH010000015">
    <property type="protein sequence ID" value="KAG7356958.1"/>
    <property type="molecule type" value="Genomic_DNA"/>
</dbReference>
<proteinExistence type="predicted"/>
<dbReference type="AlphaFoldDB" id="A0A9K3L8W7"/>
<protein>
    <submittedName>
        <fullName evidence="1">Uncharacterized protein</fullName>
    </submittedName>
</protein>
<comment type="caution">
    <text evidence="1">The sequence shown here is derived from an EMBL/GenBank/DDBJ whole genome shotgun (WGS) entry which is preliminary data.</text>
</comment>
<accession>A0A9K3L8W7</accession>
<organism evidence="1 2">
    <name type="scientific">Nitzschia inconspicua</name>
    <dbReference type="NCBI Taxonomy" id="303405"/>
    <lineage>
        <taxon>Eukaryota</taxon>
        <taxon>Sar</taxon>
        <taxon>Stramenopiles</taxon>
        <taxon>Ochrophyta</taxon>
        <taxon>Bacillariophyta</taxon>
        <taxon>Bacillariophyceae</taxon>
        <taxon>Bacillariophycidae</taxon>
        <taxon>Bacillariales</taxon>
        <taxon>Bacillariaceae</taxon>
        <taxon>Nitzschia</taxon>
    </lineage>
</organism>
<dbReference type="Proteomes" id="UP000693970">
    <property type="component" value="Unassembled WGS sequence"/>
</dbReference>
<dbReference type="OrthoDB" id="52384at2759"/>
<gene>
    <name evidence="1" type="ORF">IV203_001646</name>
</gene>